<gene>
    <name evidence="2" type="ORF">S06H3_65624</name>
</gene>
<reference evidence="2" key="1">
    <citation type="journal article" date="2014" name="Front. Microbiol.">
        <title>High frequency of phylogenetically diverse reductive dehalogenase-homologous genes in deep subseafloor sedimentary metagenomes.</title>
        <authorList>
            <person name="Kawai M."/>
            <person name="Futagami T."/>
            <person name="Toyoda A."/>
            <person name="Takaki Y."/>
            <person name="Nishi S."/>
            <person name="Hori S."/>
            <person name="Arai W."/>
            <person name="Tsubouchi T."/>
            <person name="Morono Y."/>
            <person name="Uchiyama I."/>
            <person name="Ito T."/>
            <person name="Fujiyama A."/>
            <person name="Inagaki F."/>
            <person name="Takami H."/>
        </authorList>
    </citation>
    <scope>NUCLEOTIDE SEQUENCE</scope>
    <source>
        <strain evidence="2">Expedition CK06-06</strain>
    </source>
</reference>
<feature type="domain" description="MTTase N-terminal" evidence="1">
    <location>
        <begin position="1"/>
        <end position="70"/>
    </location>
</feature>
<evidence type="ECO:0000259" key="1">
    <source>
        <dbReference type="PROSITE" id="PS51449"/>
    </source>
</evidence>
<protein>
    <recommendedName>
        <fullName evidence="1">MTTase N-terminal domain-containing protein</fullName>
    </recommendedName>
</protein>
<dbReference type="AlphaFoldDB" id="X1SRZ1"/>
<dbReference type="EMBL" id="BARV01044270">
    <property type="protein sequence ID" value="GAI70574.1"/>
    <property type="molecule type" value="Genomic_DNA"/>
</dbReference>
<dbReference type="InterPro" id="IPR013848">
    <property type="entry name" value="Methylthiotransferase_N"/>
</dbReference>
<dbReference type="GO" id="GO:0051539">
    <property type="term" value="F:4 iron, 4 sulfur cluster binding"/>
    <property type="evidence" value="ECO:0007669"/>
    <property type="project" value="UniProtKB-KW"/>
</dbReference>
<dbReference type="GO" id="GO:0035596">
    <property type="term" value="F:methylthiotransferase activity"/>
    <property type="evidence" value="ECO:0007669"/>
    <property type="project" value="InterPro"/>
</dbReference>
<proteinExistence type="predicted"/>
<comment type="caution">
    <text evidence="2">The sequence shown here is derived from an EMBL/GenBank/DDBJ whole genome shotgun (WGS) entry which is preliminary data.</text>
</comment>
<dbReference type="GO" id="GO:0046872">
    <property type="term" value="F:metal ion binding"/>
    <property type="evidence" value="ECO:0007669"/>
    <property type="project" value="UniProtKB-KW"/>
</dbReference>
<feature type="non-terminal residue" evidence="2">
    <location>
        <position position="1"/>
    </location>
</feature>
<dbReference type="Gene3D" id="3.40.50.12160">
    <property type="entry name" value="Methylthiotransferase, N-terminal domain"/>
    <property type="match status" value="1"/>
</dbReference>
<name>X1SRZ1_9ZZZZ</name>
<accession>X1SRZ1</accession>
<dbReference type="Pfam" id="PF00919">
    <property type="entry name" value="UPF0004"/>
    <property type="match status" value="1"/>
</dbReference>
<dbReference type="PROSITE" id="PS51449">
    <property type="entry name" value="MTTASE_N"/>
    <property type="match status" value="1"/>
</dbReference>
<evidence type="ECO:0000313" key="2">
    <source>
        <dbReference type="EMBL" id="GAI70574.1"/>
    </source>
</evidence>
<sequence>NQAETELLAKQLAEAGYWLVPSADKADIYILNTCTVTHIADRKSPGAGGRTALTWLHQSQLKCAPVTLLD</sequence>
<organism evidence="2">
    <name type="scientific">marine sediment metagenome</name>
    <dbReference type="NCBI Taxonomy" id="412755"/>
    <lineage>
        <taxon>unclassified sequences</taxon>
        <taxon>metagenomes</taxon>
        <taxon>ecological metagenomes</taxon>
    </lineage>
</organism>
<dbReference type="InterPro" id="IPR038135">
    <property type="entry name" value="Methylthiotransferase_N_sf"/>
</dbReference>